<evidence type="ECO:0000256" key="2">
    <source>
        <dbReference type="SAM" id="MobiDB-lite"/>
    </source>
</evidence>
<reference evidence="4" key="2">
    <citation type="submission" date="2013-10" db="EMBL/GenBank/DDBJ databases">
        <authorList>
            <person name="Aslett M."/>
        </authorList>
    </citation>
    <scope>NUCLEOTIDE SEQUENCE [LARGE SCALE GENOMIC DNA]</scope>
    <source>
        <strain evidence="4">Houghton</strain>
    </source>
</reference>
<dbReference type="InterPro" id="IPR056772">
    <property type="entry name" value="RecA-like_ORC2"/>
</dbReference>
<evidence type="ECO:0000256" key="1">
    <source>
        <dbReference type="RuleBase" id="RU368084"/>
    </source>
</evidence>
<dbReference type="EMBL" id="HG692529">
    <property type="protein sequence ID" value="CDI83047.1"/>
    <property type="molecule type" value="Genomic_DNA"/>
</dbReference>
<dbReference type="InterPro" id="IPR007220">
    <property type="entry name" value="ORC2"/>
</dbReference>
<keyword evidence="1" id="KW-0235">DNA replication</keyword>
<dbReference type="OrthoDB" id="346673at2759"/>
<organism evidence="4 5">
    <name type="scientific">Eimeria praecox</name>
    <dbReference type="NCBI Taxonomy" id="51316"/>
    <lineage>
        <taxon>Eukaryota</taxon>
        <taxon>Sar</taxon>
        <taxon>Alveolata</taxon>
        <taxon>Apicomplexa</taxon>
        <taxon>Conoidasida</taxon>
        <taxon>Coccidia</taxon>
        <taxon>Eucoccidiorida</taxon>
        <taxon>Eimeriorina</taxon>
        <taxon>Eimeriidae</taxon>
        <taxon>Eimeria</taxon>
    </lineage>
</organism>
<feature type="compositionally biased region" description="Basic residues" evidence="2">
    <location>
        <begin position="99"/>
        <end position="116"/>
    </location>
</feature>
<comment type="similarity">
    <text evidence="1">Belongs to the ORC2 family.</text>
</comment>
<keyword evidence="5" id="KW-1185">Reference proteome</keyword>
<feature type="region of interest" description="Disordered" evidence="2">
    <location>
        <begin position="219"/>
        <end position="264"/>
    </location>
</feature>
<dbReference type="PANTHER" id="PTHR14052">
    <property type="entry name" value="ORIGIN RECOGNITION COMPLEX SUBUNIT 2"/>
    <property type="match status" value="1"/>
</dbReference>
<proteinExistence type="inferred from homology"/>
<comment type="function">
    <text evidence="1">Component of the origin recognition complex (ORC) that binds origins of replication. DNA-binding is ATP-dependent. ORC is required to assemble the pre-replication complex necessary to initiate DNA replication.</text>
</comment>
<dbReference type="Pfam" id="PF04084">
    <property type="entry name" value="RecA-like_ORC2"/>
    <property type="match status" value="1"/>
</dbReference>
<dbReference type="Proteomes" id="UP000018201">
    <property type="component" value="Unassembled WGS sequence"/>
</dbReference>
<comment type="subunit">
    <text evidence="1">Component of the origin recognition complex (ORC).</text>
</comment>
<dbReference type="PANTHER" id="PTHR14052:SF0">
    <property type="entry name" value="ORIGIN RECOGNITION COMPLEX SUBUNIT 2"/>
    <property type="match status" value="1"/>
</dbReference>
<evidence type="ECO:0000313" key="5">
    <source>
        <dbReference type="Proteomes" id="UP000018201"/>
    </source>
</evidence>
<name>U6GU33_9EIME</name>
<feature type="domain" description="Origin recognition complex subunit 2 RecA-like" evidence="3">
    <location>
        <begin position="304"/>
        <end position="460"/>
    </location>
</feature>
<feature type="compositionally biased region" description="Basic and acidic residues" evidence="2">
    <location>
        <begin position="229"/>
        <end position="257"/>
    </location>
</feature>
<evidence type="ECO:0000259" key="3">
    <source>
        <dbReference type="Pfam" id="PF04084"/>
    </source>
</evidence>
<gene>
    <name evidence="4" type="ORF">EPH_0011620</name>
</gene>
<feature type="region of interest" description="Disordered" evidence="2">
    <location>
        <begin position="95"/>
        <end position="150"/>
    </location>
</feature>
<reference evidence="4" key="1">
    <citation type="submission" date="2013-10" db="EMBL/GenBank/DDBJ databases">
        <title>Genomic analysis of the causative agents of coccidiosis in chickens.</title>
        <authorList>
            <person name="Reid A.J."/>
            <person name="Blake D."/>
            <person name="Billington K."/>
            <person name="Browne H."/>
            <person name="Dunn M."/>
            <person name="Hung S."/>
            <person name="Kawahara F."/>
            <person name="Miranda-Saavedra D."/>
            <person name="Mourier T."/>
            <person name="Nagra H."/>
            <person name="Otto T.D."/>
            <person name="Rawlings N."/>
            <person name="Sanchez A."/>
            <person name="Sanders M."/>
            <person name="Subramaniam C."/>
            <person name="Tay Y."/>
            <person name="Dear P."/>
            <person name="Doerig C."/>
            <person name="Gruber A."/>
            <person name="Parkinson J."/>
            <person name="Shirley M."/>
            <person name="Wan K.L."/>
            <person name="Berriman M."/>
            <person name="Tomley F."/>
            <person name="Pain A."/>
        </authorList>
    </citation>
    <scope>NUCLEOTIDE SEQUENCE [LARGE SCALE GENOMIC DNA]</scope>
    <source>
        <strain evidence="4">Houghton</strain>
    </source>
</reference>
<dbReference type="AlphaFoldDB" id="U6GU33"/>
<keyword evidence="1" id="KW-0539">Nucleus</keyword>
<comment type="subcellular location">
    <subcellularLocation>
        <location evidence="1">Nucleus</location>
    </subcellularLocation>
</comment>
<dbReference type="GO" id="GO:0003688">
    <property type="term" value="F:DNA replication origin binding"/>
    <property type="evidence" value="ECO:0007669"/>
    <property type="project" value="UniProtKB-UniRule"/>
</dbReference>
<protein>
    <recommendedName>
        <fullName evidence="1">Origin recognition complex subunit 2</fullName>
    </recommendedName>
</protein>
<dbReference type="GO" id="GO:0006260">
    <property type="term" value="P:DNA replication"/>
    <property type="evidence" value="ECO:0007669"/>
    <property type="project" value="UniProtKB-UniRule"/>
</dbReference>
<sequence>MAPAANPSANSSEVAAFEEGDAAWLVRQFGRFKPLLQREAACNGSLRLALPVELGVLGTSAKSNASCFRDADRARRLLQWSNRQHKERLLHLQRLSTAHTRRPRVGTRGQKRKRRRGCELGAESSSSSSSSSGEDGPEEGRSASPLLGDKQYESNAFNPEAAAAASVREASLQMDDESPVLLAAYDMLFCASIRAGNEDASLPISLLSFISEGNRLQMSRNAGQNSRRPKVDTQTDRAAHPGRDRMGKHEPPHEAHADASQSEVLGDSELHPIRQLQESVLNLPEQNGPIKECVMREQLQLLGVRWKCLLMSGWNILVAGCGSKGHLLREFATSLLSDGFCCVLNAYQREFKLHQALQAAVQVVRSHLRTQTKYTAAAAATIAAAQPAGGSSASSERLVKELKALLRQCAHPLYLVVIGFDSSNLTDGRRHLAALASCDKAILLDAAELRDFRFVFETAHTRRDYREEVLSQWGSMCGFVPGWLWEASRVQGSGGSGNSVNFEVVMRGLTTNHKRLLRCIAEMQLAQIERNESPIVSLADLGTEASGVSMSLTKLKLKELLVEVTSHGAAVQAKKNGQEAIAIRANKTQLQELLQLLDKAGL</sequence>
<evidence type="ECO:0000313" key="4">
    <source>
        <dbReference type="EMBL" id="CDI83047.1"/>
    </source>
</evidence>
<dbReference type="GO" id="GO:0005664">
    <property type="term" value="C:nuclear origin of replication recognition complex"/>
    <property type="evidence" value="ECO:0007669"/>
    <property type="project" value="UniProtKB-UniRule"/>
</dbReference>
<accession>U6GU33</accession>
<dbReference type="VEuPathDB" id="ToxoDB:EPH_0011620"/>